<evidence type="ECO:0000313" key="6">
    <source>
        <dbReference type="RefSeq" id="XP_025420184.1"/>
    </source>
</evidence>
<dbReference type="Gene3D" id="3.40.50.620">
    <property type="entry name" value="HUPs"/>
    <property type="match status" value="1"/>
</dbReference>
<dbReference type="RefSeq" id="XP_025420183.1">
    <property type="nucleotide sequence ID" value="XM_025564398.1"/>
</dbReference>
<keyword evidence="4" id="KW-1185">Reference proteome</keyword>
<comment type="function">
    <text evidence="3">Plays a central role in 2-thiolation of mcm(5)S(2)U at tRNA wobble positions of tRNA(Lys), tRNA(Glu) and tRNA(Gln). May act by forming a heterodimer with NCS6/CTU1 that ligates sulfur from thiocarboxylated URM1 onto the uridine of tRNAs at wobble position.</text>
</comment>
<sequence length="438" mass="50147">MCSVNDEGAESFEELKPDEPLELKCRKCLTEDGNVILRKKDVYCKTCFIPMVTHKFRATLGKSKLVNKGERVLVCVSGSQSSVSLLHLVWTGLQQSTYKRLTFDPVIVYIDESILFKYPQNQQNKIQELFEKYGLSYHIVLFASVLYSNNCLIEDTNIDQHNNKLKNIFKNISDLTLKEDMLMKLRKHAITKLAKLLECTRIITAENEHKLSIRLLSNVALGRGSQIGLDIGLAVNDKTNSKKSLITIRPLRDLSAKEISYYALFNKLEDYVHSNFLTATNEDESIQKTTEQFINNLQVEFPSTVSTIFRTGEKISEKTSRTAYCSMCQGIMDIEMPPSSAMEATKYSKYVSLMGLKALELSLNNIDNKESDLKRCNGCYCKNNQNSKEELLKNLCYACRHIIQNLESLDDLPEEILKKNSEKLQFQKMEEQIKDFLL</sequence>
<dbReference type="OrthoDB" id="25129at2759"/>
<name>A0A8B8GAE5_9HEMI</name>
<evidence type="ECO:0000256" key="3">
    <source>
        <dbReference type="HAMAP-Rule" id="MF_03054"/>
    </source>
</evidence>
<dbReference type="HAMAP" id="MF_03054">
    <property type="entry name" value="CTU2"/>
    <property type="match status" value="1"/>
</dbReference>
<dbReference type="GO" id="GO:0032447">
    <property type="term" value="P:protein urmylation"/>
    <property type="evidence" value="ECO:0007669"/>
    <property type="project" value="UniProtKB-UniRule"/>
</dbReference>
<dbReference type="AlphaFoldDB" id="A0A8B8GAE5"/>
<proteinExistence type="inferred from homology"/>
<evidence type="ECO:0000313" key="4">
    <source>
        <dbReference type="Proteomes" id="UP000694846"/>
    </source>
</evidence>
<dbReference type="SUPFAM" id="SSF52402">
    <property type="entry name" value="Adenine nucleotide alpha hydrolases-like"/>
    <property type="match status" value="1"/>
</dbReference>
<comment type="similarity">
    <text evidence="3">Belongs to the CTU2/NCS2 family.</text>
</comment>
<dbReference type="CTD" id="348180"/>
<dbReference type="InterPro" id="IPR014729">
    <property type="entry name" value="Rossmann-like_a/b/a_fold"/>
</dbReference>
<accession>A0A8B8GAE5</accession>
<organism evidence="4 6">
    <name type="scientific">Sipha flava</name>
    <name type="common">yellow sugarcane aphid</name>
    <dbReference type="NCBI Taxonomy" id="143950"/>
    <lineage>
        <taxon>Eukaryota</taxon>
        <taxon>Metazoa</taxon>
        <taxon>Ecdysozoa</taxon>
        <taxon>Arthropoda</taxon>
        <taxon>Hexapoda</taxon>
        <taxon>Insecta</taxon>
        <taxon>Pterygota</taxon>
        <taxon>Neoptera</taxon>
        <taxon>Paraneoptera</taxon>
        <taxon>Hemiptera</taxon>
        <taxon>Sternorrhyncha</taxon>
        <taxon>Aphidomorpha</taxon>
        <taxon>Aphidoidea</taxon>
        <taxon>Aphididae</taxon>
        <taxon>Sipha</taxon>
    </lineage>
</organism>
<dbReference type="Proteomes" id="UP000694846">
    <property type="component" value="Unplaced"/>
</dbReference>
<dbReference type="UniPathway" id="UPA00988"/>
<protein>
    <recommendedName>
        <fullName evidence="3">Cytoplasmic tRNA 2-thiolation protein 2</fullName>
    </recommendedName>
</protein>
<evidence type="ECO:0000256" key="1">
    <source>
        <dbReference type="ARBA" id="ARBA00022490"/>
    </source>
</evidence>
<dbReference type="GeneID" id="112690384"/>
<dbReference type="GO" id="GO:0002143">
    <property type="term" value="P:tRNA wobble position uridine thiolation"/>
    <property type="evidence" value="ECO:0007669"/>
    <property type="project" value="TreeGrafter"/>
</dbReference>
<dbReference type="Pfam" id="PF10288">
    <property type="entry name" value="CTU2"/>
    <property type="match status" value="1"/>
</dbReference>
<evidence type="ECO:0000256" key="2">
    <source>
        <dbReference type="ARBA" id="ARBA00022694"/>
    </source>
</evidence>
<dbReference type="GO" id="GO:0005829">
    <property type="term" value="C:cytosol"/>
    <property type="evidence" value="ECO:0007669"/>
    <property type="project" value="TreeGrafter"/>
</dbReference>
<reference evidence="5 6" key="1">
    <citation type="submission" date="2025-04" db="UniProtKB">
        <authorList>
            <consortium name="RefSeq"/>
        </authorList>
    </citation>
    <scope>IDENTIFICATION</scope>
    <source>
        <tissue evidence="5 6">Whole body</tissue>
    </source>
</reference>
<gene>
    <name evidence="5 6" type="primary">LOC112690384</name>
</gene>
<dbReference type="GO" id="GO:0000049">
    <property type="term" value="F:tRNA binding"/>
    <property type="evidence" value="ECO:0007669"/>
    <property type="project" value="InterPro"/>
</dbReference>
<comment type="pathway">
    <text evidence="3">tRNA modification; 5-methoxycarbonylmethyl-2-thiouridine-tRNA biosynthesis.</text>
</comment>
<dbReference type="GO" id="GO:0016779">
    <property type="term" value="F:nucleotidyltransferase activity"/>
    <property type="evidence" value="ECO:0007669"/>
    <property type="project" value="UniProtKB-UniRule"/>
</dbReference>
<dbReference type="RefSeq" id="XP_025420184.1">
    <property type="nucleotide sequence ID" value="XM_025564399.1"/>
</dbReference>
<dbReference type="InterPro" id="IPR019407">
    <property type="entry name" value="CTU2"/>
</dbReference>
<keyword evidence="2 3" id="KW-0819">tRNA processing</keyword>
<keyword evidence="1 3" id="KW-0963">Cytoplasm</keyword>
<dbReference type="PANTHER" id="PTHR20882">
    <property type="entry name" value="CYTOPLASMIC TRNA 2-THIOLATION PROTEIN 2"/>
    <property type="match status" value="1"/>
</dbReference>
<evidence type="ECO:0000313" key="5">
    <source>
        <dbReference type="RefSeq" id="XP_025420183.1"/>
    </source>
</evidence>
<comment type="subcellular location">
    <subcellularLocation>
        <location evidence="3">Cytoplasm</location>
    </subcellularLocation>
</comment>
<dbReference type="PANTHER" id="PTHR20882:SF14">
    <property type="entry name" value="CYTOPLASMIC TRNA 2-THIOLATION PROTEIN 2"/>
    <property type="match status" value="1"/>
</dbReference>
<dbReference type="GO" id="GO:0016783">
    <property type="term" value="F:sulfurtransferase activity"/>
    <property type="evidence" value="ECO:0007669"/>
    <property type="project" value="TreeGrafter"/>
</dbReference>